<dbReference type="Pfam" id="PF01053">
    <property type="entry name" value="Cys_Met_Meta_PP"/>
    <property type="match status" value="1"/>
</dbReference>
<dbReference type="InterPro" id="IPR015421">
    <property type="entry name" value="PyrdxlP-dep_Trfase_major"/>
</dbReference>
<evidence type="ECO:0000313" key="10">
    <source>
        <dbReference type="EMBL" id="KLT41116.1"/>
    </source>
</evidence>
<dbReference type="InterPro" id="IPR000277">
    <property type="entry name" value="Cys/Met-Metab_PyrdxlP-dep_enz"/>
</dbReference>
<evidence type="ECO:0000256" key="8">
    <source>
        <dbReference type="ARBA" id="ARBA00083849"/>
    </source>
</evidence>
<keyword evidence="2 10" id="KW-0808">Transferase</keyword>
<dbReference type="FunFam" id="3.40.640.10:FF:000094">
    <property type="entry name" value="Probable cystathionine gamma-synthase"/>
    <property type="match status" value="1"/>
</dbReference>
<evidence type="ECO:0000256" key="7">
    <source>
        <dbReference type="ARBA" id="ARBA00066530"/>
    </source>
</evidence>
<dbReference type="Proteomes" id="UP000053611">
    <property type="component" value="Unassembled WGS sequence"/>
</dbReference>
<protein>
    <recommendedName>
        <fullName evidence="7">cystathionine gamma-synthase</fullName>
        <ecNumber evidence="7">2.5.1.48</ecNumber>
    </recommendedName>
    <alternativeName>
        <fullName evidence="8">O-succinylhomoserine (thiol)-lyase</fullName>
    </alternativeName>
</protein>
<evidence type="ECO:0000256" key="3">
    <source>
        <dbReference type="ARBA" id="ARBA00022898"/>
    </source>
</evidence>
<name>A0A0J0XJ76_9TREE</name>
<dbReference type="SUPFAM" id="SSF53383">
    <property type="entry name" value="PLP-dependent transferases"/>
    <property type="match status" value="1"/>
</dbReference>
<dbReference type="PANTHER" id="PTHR42699">
    <property type="match status" value="1"/>
</dbReference>
<keyword evidence="11" id="KW-1185">Reference proteome</keyword>
<dbReference type="AlphaFoldDB" id="A0A0J0XJ76"/>
<evidence type="ECO:0000256" key="9">
    <source>
        <dbReference type="SAM" id="MobiDB-lite"/>
    </source>
</evidence>
<dbReference type="Gene3D" id="3.40.640.10">
    <property type="entry name" value="Type I PLP-dependent aspartate aminotransferase-like (Major domain)"/>
    <property type="match status" value="1"/>
</dbReference>
<evidence type="ECO:0000256" key="5">
    <source>
        <dbReference type="ARBA" id="ARBA00058439"/>
    </source>
</evidence>
<proteinExistence type="predicted"/>
<dbReference type="EC" id="2.5.1.48" evidence="7"/>
<dbReference type="RefSeq" id="XP_018277607.1">
    <property type="nucleotide sequence ID" value="XM_018425804.1"/>
</dbReference>
<sequence length="647" mass="69528">MPPAAAVAAAAAAAAPGAAQIPLGSSVPPHTPHAISVSLPYWDDNIGYEEGDKRVVDRMETGYPRFFIHRSIQKLAALCLAKFGNPDDELCMLFPSPKVAAEARDFLASRTPPVASRAVEFVVCPGANALPSAKESVTAIDCLELQILLFAKGDWPAAKQFWQHTGDGISSRMAERALAFLGEAPGTQTPPTPTAAPAPVRGGYSRNRHYARVTKGVNTPPAAPTGVAGPDDEVADLGTYLEERYGRNLPLFSAPLAKQALKRRIAGGLLPSDEEFGQAGAEVVRGVTPDDVYLYPGGMSAIWHAHRVARLARQASGTPEGKSVCFGFPYTDTLKILEKWGRGCHFLGHGDTNAVKELQDLLESNEKAGEAPILALFCEFPSNPLIRSPDLARLRALADRYGFLIVVDETIGNFLNVDVLPYADMAASSLTKIFSGDSNVMGGSLILNPQGASYAPLKAALTADYEDNYYPEDAVYMERNSRDYRGRIRRVNDNAFAITEYLHSVSLMAPAAGEGEDEGERIVKRIYYPRYETPELYAACARSPPHGAGGYGGLFSLTFVSTAAARAFYDTLPCAKGPSLGTSFTLASPYAILAHYTELEWAARFGVERDLVRISVGQEDPGTLRAWFEASIRAAQAAHAEAGANAR</sequence>
<organism evidence="10 11">
    <name type="scientific">Cutaneotrichosporon oleaginosum</name>
    <dbReference type="NCBI Taxonomy" id="879819"/>
    <lineage>
        <taxon>Eukaryota</taxon>
        <taxon>Fungi</taxon>
        <taxon>Dikarya</taxon>
        <taxon>Basidiomycota</taxon>
        <taxon>Agaricomycotina</taxon>
        <taxon>Tremellomycetes</taxon>
        <taxon>Trichosporonales</taxon>
        <taxon>Trichosporonaceae</taxon>
        <taxon>Cutaneotrichosporon</taxon>
    </lineage>
</organism>
<dbReference type="GO" id="GO:0019346">
    <property type="term" value="P:transsulfuration"/>
    <property type="evidence" value="ECO:0007669"/>
    <property type="project" value="InterPro"/>
</dbReference>
<dbReference type="InterPro" id="IPR015422">
    <property type="entry name" value="PyrdxlP-dep_Trfase_small"/>
</dbReference>
<dbReference type="GeneID" id="28986407"/>
<comment type="pathway">
    <text evidence="6">Amino-acid biosynthesis; L-methionine biosynthesis via de novo pathway; L-cystathionine from O-succinyl-L-homoserine: step 1/1.</text>
</comment>
<evidence type="ECO:0000256" key="6">
    <source>
        <dbReference type="ARBA" id="ARBA00060510"/>
    </source>
</evidence>
<dbReference type="InterPro" id="IPR015424">
    <property type="entry name" value="PyrdxlP-dep_Trfase"/>
</dbReference>
<evidence type="ECO:0000256" key="1">
    <source>
        <dbReference type="ARBA" id="ARBA00001933"/>
    </source>
</evidence>
<gene>
    <name evidence="10" type="ORF">CC85DRAFT_308696</name>
</gene>
<evidence type="ECO:0000256" key="2">
    <source>
        <dbReference type="ARBA" id="ARBA00022679"/>
    </source>
</evidence>
<evidence type="ECO:0000256" key="4">
    <source>
        <dbReference type="ARBA" id="ARBA00051441"/>
    </source>
</evidence>
<dbReference type="PROSITE" id="PS00868">
    <property type="entry name" value="CYS_MET_METAB_PP"/>
    <property type="match status" value="1"/>
</dbReference>
<comment type="catalytic activity">
    <reaction evidence="4">
        <text>O-succinyl-L-homoserine + L-cysteine = L,L-cystathionine + succinate + H(+)</text>
        <dbReference type="Rhea" id="RHEA:20397"/>
        <dbReference type="ChEBI" id="CHEBI:15378"/>
        <dbReference type="ChEBI" id="CHEBI:30031"/>
        <dbReference type="ChEBI" id="CHEBI:35235"/>
        <dbReference type="ChEBI" id="CHEBI:57661"/>
        <dbReference type="ChEBI" id="CHEBI:58161"/>
        <dbReference type="EC" id="2.5.1.48"/>
    </reaction>
</comment>
<evidence type="ECO:0000313" key="11">
    <source>
        <dbReference type="Proteomes" id="UP000053611"/>
    </source>
</evidence>
<dbReference type="PANTHER" id="PTHR42699:SF1">
    <property type="entry name" value="CYSTATHIONINE GAMMA-SYNTHASE-RELATED"/>
    <property type="match status" value="1"/>
</dbReference>
<dbReference type="InterPro" id="IPR051750">
    <property type="entry name" value="Trans-sulfuration_enzymes"/>
</dbReference>
<dbReference type="OrthoDB" id="10047078at2759"/>
<dbReference type="GO" id="GO:0003962">
    <property type="term" value="F:cystathionine gamma-synthase activity"/>
    <property type="evidence" value="ECO:0007669"/>
    <property type="project" value="UniProtKB-EC"/>
</dbReference>
<dbReference type="STRING" id="879819.A0A0J0XJ76"/>
<dbReference type="EMBL" id="KQ087223">
    <property type="protein sequence ID" value="KLT41116.1"/>
    <property type="molecule type" value="Genomic_DNA"/>
</dbReference>
<dbReference type="InterPro" id="IPR054542">
    <property type="entry name" value="Cys_met_metab_PP"/>
</dbReference>
<keyword evidence="3" id="KW-0663">Pyridoxal phosphate</keyword>
<reference evidence="10 11" key="1">
    <citation type="submission" date="2015-03" db="EMBL/GenBank/DDBJ databases">
        <title>Genomics and transcriptomics of the oil-accumulating basidiomycete yeast T. oleaginosus allow insights into substrate utilization and the diverse evolutionary trajectories of mating systems in fungi.</title>
        <authorList>
            <consortium name="DOE Joint Genome Institute"/>
            <person name="Kourist R."/>
            <person name="Kracht O."/>
            <person name="Bracharz F."/>
            <person name="Lipzen A."/>
            <person name="Nolan M."/>
            <person name="Ohm R."/>
            <person name="Grigoriev I."/>
            <person name="Sun S."/>
            <person name="Heitman J."/>
            <person name="Bruck T."/>
            <person name="Nowrousian M."/>
        </authorList>
    </citation>
    <scope>NUCLEOTIDE SEQUENCE [LARGE SCALE GENOMIC DNA]</scope>
    <source>
        <strain evidence="10 11">IBC0246</strain>
    </source>
</reference>
<dbReference type="GO" id="GO:0030170">
    <property type="term" value="F:pyridoxal phosphate binding"/>
    <property type="evidence" value="ECO:0007669"/>
    <property type="project" value="InterPro"/>
</dbReference>
<dbReference type="FunFam" id="3.90.1150.10:FF:000063">
    <property type="entry name" value="Probable cystathionine gamma-synthase"/>
    <property type="match status" value="1"/>
</dbReference>
<comment type="function">
    <text evidence="5">Catalyzes the formation of L-cystathionine from O-succinyl-L-homoserine (OSHS) and L-cysteine, via a gamma-replacement reaction. In the absence of thiol, catalyzes gamma-elimination to form 2-oxobutanoate, succinate and ammonia.</text>
</comment>
<dbReference type="Gene3D" id="3.90.1150.10">
    <property type="entry name" value="Aspartate Aminotransferase, domain 1"/>
    <property type="match status" value="1"/>
</dbReference>
<accession>A0A0J0XJ76</accession>
<comment type="cofactor">
    <cofactor evidence="1">
        <name>pyridoxal 5'-phosphate</name>
        <dbReference type="ChEBI" id="CHEBI:597326"/>
    </cofactor>
</comment>
<feature type="region of interest" description="Disordered" evidence="9">
    <location>
        <begin position="183"/>
        <end position="203"/>
    </location>
</feature>